<evidence type="ECO:0000256" key="12">
    <source>
        <dbReference type="ARBA" id="ARBA00022837"/>
    </source>
</evidence>
<comment type="catalytic activity">
    <reaction evidence="16">
        <text>L-threonyl-[protein] + ATP = O-phospho-L-threonyl-[protein] + ADP + H(+)</text>
        <dbReference type="Rhea" id="RHEA:46608"/>
        <dbReference type="Rhea" id="RHEA-COMP:11060"/>
        <dbReference type="Rhea" id="RHEA-COMP:11605"/>
        <dbReference type="ChEBI" id="CHEBI:15378"/>
        <dbReference type="ChEBI" id="CHEBI:30013"/>
        <dbReference type="ChEBI" id="CHEBI:30616"/>
        <dbReference type="ChEBI" id="CHEBI:61977"/>
        <dbReference type="ChEBI" id="CHEBI:456216"/>
        <dbReference type="EC" id="2.7.11.1"/>
    </reaction>
</comment>
<proteinExistence type="inferred from homology"/>
<feature type="repeat" description="WD" evidence="18">
    <location>
        <begin position="755"/>
        <end position="788"/>
    </location>
</feature>
<comment type="caution">
    <text evidence="22">The sequence shown here is derived from an EMBL/GenBank/DDBJ whole genome shotgun (WGS) entry which is preliminary data.</text>
</comment>
<keyword evidence="14" id="KW-0131">Cell cycle</keyword>
<evidence type="ECO:0000313" key="22">
    <source>
        <dbReference type="EMBL" id="KAF4672612.1"/>
    </source>
</evidence>
<evidence type="ECO:0000256" key="11">
    <source>
        <dbReference type="ARBA" id="ARBA00022777"/>
    </source>
</evidence>
<keyword evidence="5" id="KW-0723">Serine/threonine-protein kinase</keyword>
<dbReference type="InterPro" id="IPR011992">
    <property type="entry name" value="EF-hand-dom_pair"/>
</dbReference>
<dbReference type="InterPro" id="IPR015943">
    <property type="entry name" value="WD40/YVTN_repeat-like_dom_sf"/>
</dbReference>
<dbReference type="SMART" id="SM00320">
    <property type="entry name" value="WD40"/>
    <property type="match status" value="5"/>
</dbReference>
<dbReference type="GO" id="GO:0005524">
    <property type="term" value="F:ATP binding"/>
    <property type="evidence" value="ECO:0007669"/>
    <property type="project" value="UniProtKB-KW"/>
</dbReference>
<feature type="repeat" description="WD" evidence="18">
    <location>
        <begin position="612"/>
        <end position="644"/>
    </location>
</feature>
<evidence type="ECO:0000256" key="9">
    <source>
        <dbReference type="ARBA" id="ARBA00022737"/>
    </source>
</evidence>
<dbReference type="InterPro" id="IPR018247">
    <property type="entry name" value="EF_Hand_1_Ca_BS"/>
</dbReference>
<dbReference type="InterPro" id="IPR000719">
    <property type="entry name" value="Prot_kinase_dom"/>
</dbReference>
<dbReference type="SMART" id="SM00220">
    <property type="entry name" value="S_TKc"/>
    <property type="match status" value="1"/>
</dbReference>
<dbReference type="OrthoDB" id="10263272at2759"/>
<dbReference type="PANTHER" id="PTHR19918:SF1">
    <property type="entry name" value="FIZZY-RELATED PROTEIN HOMOLOG"/>
    <property type="match status" value="1"/>
</dbReference>
<evidence type="ECO:0000256" key="16">
    <source>
        <dbReference type="ARBA" id="ARBA00047899"/>
    </source>
</evidence>
<feature type="region of interest" description="Disordered" evidence="19">
    <location>
        <begin position="856"/>
        <end position="885"/>
    </location>
</feature>
<evidence type="ECO:0000256" key="8">
    <source>
        <dbReference type="ARBA" id="ARBA00022723"/>
    </source>
</evidence>
<keyword evidence="9" id="KW-0677">Repeat</keyword>
<dbReference type="Gene3D" id="2.130.10.10">
    <property type="entry name" value="YVTN repeat-like/Quinoprotein amine dehydrogenase"/>
    <property type="match status" value="1"/>
</dbReference>
<evidence type="ECO:0000256" key="3">
    <source>
        <dbReference type="ARBA" id="ARBA00011245"/>
    </source>
</evidence>
<evidence type="ECO:0000259" key="20">
    <source>
        <dbReference type="PROSITE" id="PS50011"/>
    </source>
</evidence>
<feature type="domain" description="EF-hand" evidence="21">
    <location>
        <begin position="1237"/>
        <end position="1272"/>
    </location>
</feature>
<dbReference type="InterPro" id="IPR011009">
    <property type="entry name" value="Kinase-like_dom_sf"/>
</dbReference>
<evidence type="ECO:0000256" key="2">
    <source>
        <dbReference type="ARBA" id="ARBA00006445"/>
    </source>
</evidence>
<feature type="domain" description="EF-hand" evidence="21">
    <location>
        <begin position="1293"/>
        <end position="1328"/>
    </location>
</feature>
<dbReference type="InterPro" id="IPR008271">
    <property type="entry name" value="Ser/Thr_kinase_AS"/>
</dbReference>
<keyword evidence="11" id="KW-0418">Kinase</keyword>
<evidence type="ECO:0000256" key="5">
    <source>
        <dbReference type="ARBA" id="ARBA00022527"/>
    </source>
</evidence>
<reference evidence="22 23" key="1">
    <citation type="submission" date="2020-04" db="EMBL/GenBank/DDBJ databases">
        <title>Perkinsus chesapeaki whole genome sequence.</title>
        <authorList>
            <person name="Bogema D.R."/>
        </authorList>
    </citation>
    <scope>NUCLEOTIDE SEQUENCE [LARGE SCALE GENOMIC DNA]</scope>
    <source>
        <strain evidence="22">ATCC PRA-425</strain>
    </source>
</reference>
<dbReference type="PROSITE" id="PS50011">
    <property type="entry name" value="PROTEIN_KINASE_DOM"/>
    <property type="match status" value="1"/>
</dbReference>
<evidence type="ECO:0000256" key="10">
    <source>
        <dbReference type="ARBA" id="ARBA00022741"/>
    </source>
</evidence>
<comment type="similarity">
    <text evidence="15">Belongs to the protein kinase superfamily. Ser/Thr protein kinase family. CDPK subfamily.</text>
</comment>
<dbReference type="InterPro" id="IPR001680">
    <property type="entry name" value="WD40_rpt"/>
</dbReference>
<dbReference type="Pfam" id="PF13499">
    <property type="entry name" value="EF-hand_7"/>
    <property type="match status" value="1"/>
</dbReference>
<dbReference type="PROSITE" id="PS50082">
    <property type="entry name" value="WD_REPEATS_2"/>
    <property type="match status" value="4"/>
</dbReference>
<dbReference type="PROSITE" id="PS00018">
    <property type="entry name" value="EF_HAND_1"/>
    <property type="match status" value="3"/>
</dbReference>
<feature type="compositionally biased region" description="Polar residues" evidence="19">
    <location>
        <begin position="873"/>
        <end position="885"/>
    </location>
</feature>
<keyword evidence="6 18" id="KW-0853">WD repeat</keyword>
<dbReference type="Gene3D" id="1.10.510.10">
    <property type="entry name" value="Transferase(Phosphotransferase) domain 1"/>
    <property type="match status" value="1"/>
</dbReference>
<dbReference type="GO" id="GO:0005509">
    <property type="term" value="F:calcium ion binding"/>
    <property type="evidence" value="ECO:0007669"/>
    <property type="project" value="InterPro"/>
</dbReference>
<dbReference type="PROSITE" id="PS50294">
    <property type="entry name" value="WD_REPEATS_REGION"/>
    <property type="match status" value="2"/>
</dbReference>
<comment type="catalytic activity">
    <reaction evidence="17">
        <text>L-seryl-[protein] + ATP = O-phospho-L-seryl-[protein] + ADP + H(+)</text>
        <dbReference type="Rhea" id="RHEA:17989"/>
        <dbReference type="Rhea" id="RHEA-COMP:9863"/>
        <dbReference type="Rhea" id="RHEA-COMP:11604"/>
        <dbReference type="ChEBI" id="CHEBI:15378"/>
        <dbReference type="ChEBI" id="CHEBI:29999"/>
        <dbReference type="ChEBI" id="CHEBI:30616"/>
        <dbReference type="ChEBI" id="CHEBI:83421"/>
        <dbReference type="ChEBI" id="CHEBI:456216"/>
        <dbReference type="EC" id="2.7.11.1"/>
    </reaction>
</comment>
<dbReference type="InterPro" id="IPR002048">
    <property type="entry name" value="EF_hand_dom"/>
</dbReference>
<keyword evidence="23" id="KW-1185">Reference proteome</keyword>
<evidence type="ECO:0000256" key="15">
    <source>
        <dbReference type="ARBA" id="ARBA00024334"/>
    </source>
</evidence>
<accession>A0A7J6MM13</accession>
<evidence type="ECO:0000256" key="13">
    <source>
        <dbReference type="ARBA" id="ARBA00022840"/>
    </source>
</evidence>
<dbReference type="PROSITE" id="PS00678">
    <property type="entry name" value="WD_REPEATS_1"/>
    <property type="match status" value="2"/>
</dbReference>
<evidence type="ECO:0000256" key="1">
    <source>
        <dbReference type="ARBA" id="ARBA00001946"/>
    </source>
</evidence>
<evidence type="ECO:0000313" key="23">
    <source>
        <dbReference type="Proteomes" id="UP000591131"/>
    </source>
</evidence>
<dbReference type="InterPro" id="IPR033010">
    <property type="entry name" value="Cdc20/Fizzy"/>
</dbReference>
<name>A0A7J6MM13_PERCH</name>
<dbReference type="PANTHER" id="PTHR19918">
    <property type="entry name" value="CELL DIVISION CYCLE 20 CDC20 FIZZY -RELATED"/>
    <property type="match status" value="1"/>
</dbReference>
<evidence type="ECO:0000256" key="6">
    <source>
        <dbReference type="ARBA" id="ARBA00022574"/>
    </source>
</evidence>
<sequence length="1334" mass="146277">MTKTLLFDDPKYGLQSPDLVKIASYAAGNAAFKSQLQAHSAVNSAQHALKLLNKLSQVAPVEFDAARAKYLHEHHFSETPEEMLRLPLTDSPGRHSYEEGYLVLNPESGVVDMRALMELHRPEHLGLHHNETYHHHVKSTVHHETGKPEPPSLPTKASERTLQLLHVVACHRGPRVNVFMGIDLTESGTKGLVTLASMRAANSASQSAHLQSQYVAHRAVEVSRVLEDALKHIAKLNPEETVRADVSHRYVAGPAHVHPDSELHRPPLGLSSGSGGKSVIIFDGESAHYWPCRPSMDEAPATTLMAPSNRAGRGRQSMFSHQVPPVSGDTQEFQSAFNFLGTLYRNGAFWRNEAARQSVGHSAADAQNMRAEASRESYMQALCSELLDFDLSPDMAGNSEDASSLTPTARNIVYNQDGSPQGHRASLGKPSLFGTVTGSQFGHIIESEYLCDAKELHPVRHNARKTQTYSEPLRKISRSPAKVLDAPNLQDDFYLNLVDWGACNLLAVGLAKTVFLWCPTTGAVTQLCDVPEDDLVASVAWNQEGNTVAVGTGKGEVQIWDPVKCEKICDTAGHSGRVGALAWNGSRLATGGRDHSILLRDTRSPGHNVDKLIGHRQEVCGLSWSFNGSMLASGGNDNKVLTWSSSMMPSGSAADDESGRVSPVLRLADHQAAVKALAWSPHQHHTLATGGGTADRCIRFWDTHTGTCLNCVDTGSQVCNLRWAKSVNEVVSTHGYSLNQVVVWKYPSMRKVVTLTGHTLRVLYLSASPDGQTVVTGAGDETLRFWNIFPPIQGDLRKFHNGTPTRQIRITVVDLGRSRTSTSLLIDFIWHDCPLDLSYPQLGHLRMGCGASSVNKSEVADPGSQGAGRVKPTLSSAGSVQKATNRSTGAVRAVKTVLKRTVKSLQALSDEIEVMRMLDHPNIIKLYETFEDLRNVYLVMEMCTGGELFDRIVEVGNFSERVAAGLVRQMLSAIYYMHSKGVVHRDLKPENFMLANPKDVTEAPLKIIDFGLSKRLAPGQVLHTKACTPYYVAPEVLAGSYTNTCDMWSIGVITYILLCGSPPFYGKTEADIIRRVREGSFEFDLPPWKTVTDDAKDLIKRLLVLDPSQRLTADQALHHRWIESLAPDARAQAISPTALVNLNTFNEQSKLKRMALTIIAQQIPEDTIDELKRMFHALDENDDGTLTVEEITSGFSLAGMDVPADFDKYVSNIDMGGSGAVDYSKFLAATLDTRHYIEEGVCWAAFRAFDLDGNGRITREELSQVDGGQHRTLLSMVLSGGAVVDNVKESLGIHSEEIDTILREVDKNGDGEIDFDEFMQMMRLRGGRSAPQAS</sequence>
<dbReference type="GO" id="GO:1990757">
    <property type="term" value="F:ubiquitin ligase activator activity"/>
    <property type="evidence" value="ECO:0007669"/>
    <property type="project" value="TreeGrafter"/>
</dbReference>
<keyword evidence="12" id="KW-0106">Calcium</keyword>
<gene>
    <name evidence="22" type="primary">CDH1</name>
    <name evidence="22" type="ORF">FOL47_000300</name>
</gene>
<feature type="domain" description="EF-hand" evidence="21">
    <location>
        <begin position="1166"/>
        <end position="1201"/>
    </location>
</feature>
<evidence type="ECO:0000256" key="7">
    <source>
        <dbReference type="ARBA" id="ARBA00022679"/>
    </source>
</evidence>
<dbReference type="InterPro" id="IPR056150">
    <property type="entry name" value="WD40_CDC20-Fz"/>
</dbReference>
<dbReference type="GO" id="GO:0004674">
    <property type="term" value="F:protein serine/threonine kinase activity"/>
    <property type="evidence" value="ECO:0007669"/>
    <property type="project" value="UniProtKB-KW"/>
</dbReference>
<keyword evidence="10" id="KW-0547">Nucleotide-binding</keyword>
<evidence type="ECO:0000259" key="21">
    <source>
        <dbReference type="PROSITE" id="PS50222"/>
    </source>
</evidence>
<comment type="similarity">
    <text evidence="2">Belongs to the WD repeat CDC20/Fizzy family.</text>
</comment>
<keyword evidence="8" id="KW-0479">Metal-binding</keyword>
<evidence type="ECO:0000256" key="17">
    <source>
        <dbReference type="ARBA" id="ARBA00048679"/>
    </source>
</evidence>
<dbReference type="SUPFAM" id="SSF56112">
    <property type="entry name" value="Protein kinase-like (PK-like)"/>
    <property type="match status" value="1"/>
</dbReference>
<protein>
    <recommendedName>
        <fullName evidence="4">non-specific serine/threonine protein kinase</fullName>
        <ecNumber evidence="4">2.7.11.1</ecNumber>
    </recommendedName>
</protein>
<dbReference type="Pfam" id="PF00069">
    <property type="entry name" value="Pkinase"/>
    <property type="match status" value="1"/>
</dbReference>
<dbReference type="Gene3D" id="1.10.238.10">
    <property type="entry name" value="EF-hand"/>
    <property type="match status" value="2"/>
</dbReference>
<dbReference type="Pfam" id="PF24807">
    <property type="entry name" value="WD40_CDC20-Fz"/>
    <property type="match status" value="1"/>
</dbReference>
<dbReference type="Pfam" id="PF13202">
    <property type="entry name" value="EF-hand_5"/>
    <property type="match status" value="1"/>
</dbReference>
<dbReference type="EC" id="2.7.11.1" evidence="4"/>
<keyword evidence="13" id="KW-0067">ATP-binding</keyword>
<dbReference type="Gene3D" id="3.30.200.20">
    <property type="entry name" value="Phosphorylase Kinase, domain 1"/>
    <property type="match status" value="1"/>
</dbReference>
<dbReference type="CDD" id="cd00051">
    <property type="entry name" value="EFh"/>
    <property type="match status" value="1"/>
</dbReference>
<comment type="cofactor">
    <cofactor evidence="1">
        <name>Mg(2+)</name>
        <dbReference type="ChEBI" id="CHEBI:18420"/>
    </cofactor>
</comment>
<dbReference type="InterPro" id="IPR036322">
    <property type="entry name" value="WD40_repeat_dom_sf"/>
</dbReference>
<dbReference type="PROSITE" id="PS00108">
    <property type="entry name" value="PROTEIN_KINASE_ST"/>
    <property type="match status" value="1"/>
</dbReference>
<evidence type="ECO:0000256" key="4">
    <source>
        <dbReference type="ARBA" id="ARBA00012513"/>
    </source>
</evidence>
<evidence type="ECO:0000256" key="14">
    <source>
        <dbReference type="ARBA" id="ARBA00023306"/>
    </source>
</evidence>
<comment type="subunit">
    <text evidence="3">Monomer.</text>
</comment>
<dbReference type="EMBL" id="JAAPAO010000104">
    <property type="protein sequence ID" value="KAF4672612.1"/>
    <property type="molecule type" value="Genomic_DNA"/>
</dbReference>
<evidence type="ECO:0000256" key="18">
    <source>
        <dbReference type="PROSITE-ProRule" id="PRU00221"/>
    </source>
</evidence>
<feature type="domain" description="Protein kinase" evidence="20">
    <location>
        <begin position="856"/>
        <end position="1122"/>
    </location>
</feature>
<dbReference type="FunFam" id="1.10.510.10:FF:000571">
    <property type="entry name" value="Maternal embryonic leucine zipper kinase"/>
    <property type="match status" value="1"/>
</dbReference>
<dbReference type="GO" id="GO:0005680">
    <property type="term" value="C:anaphase-promoting complex"/>
    <property type="evidence" value="ECO:0007669"/>
    <property type="project" value="TreeGrafter"/>
</dbReference>
<keyword evidence="7" id="KW-0808">Transferase</keyword>
<dbReference type="PROSITE" id="PS50222">
    <property type="entry name" value="EF_HAND_2"/>
    <property type="match status" value="3"/>
</dbReference>
<dbReference type="GO" id="GO:0010997">
    <property type="term" value="F:anaphase-promoting complex binding"/>
    <property type="evidence" value="ECO:0007669"/>
    <property type="project" value="InterPro"/>
</dbReference>
<dbReference type="Proteomes" id="UP000591131">
    <property type="component" value="Unassembled WGS sequence"/>
</dbReference>
<feature type="repeat" description="WD" evidence="18">
    <location>
        <begin position="667"/>
        <end position="711"/>
    </location>
</feature>
<dbReference type="CDD" id="cd05117">
    <property type="entry name" value="STKc_CAMK"/>
    <property type="match status" value="1"/>
</dbReference>
<dbReference type="SUPFAM" id="SSF47473">
    <property type="entry name" value="EF-hand"/>
    <property type="match status" value="1"/>
</dbReference>
<dbReference type="FunFam" id="3.30.200.20:FF:000315">
    <property type="entry name" value="Calcium-dependent protein kinase 3"/>
    <property type="match status" value="1"/>
</dbReference>
<dbReference type="SUPFAM" id="SSF50978">
    <property type="entry name" value="WD40 repeat-like"/>
    <property type="match status" value="1"/>
</dbReference>
<feature type="repeat" description="WD" evidence="18">
    <location>
        <begin position="536"/>
        <end position="561"/>
    </location>
</feature>
<dbReference type="InterPro" id="IPR019775">
    <property type="entry name" value="WD40_repeat_CS"/>
</dbReference>
<evidence type="ECO:0000256" key="19">
    <source>
        <dbReference type="SAM" id="MobiDB-lite"/>
    </source>
</evidence>
<dbReference type="GO" id="GO:0031145">
    <property type="term" value="P:anaphase-promoting complex-dependent catabolic process"/>
    <property type="evidence" value="ECO:0007669"/>
    <property type="project" value="TreeGrafter"/>
</dbReference>
<dbReference type="GO" id="GO:1905786">
    <property type="term" value="P:positive regulation of anaphase-promoting complex-dependent catabolic process"/>
    <property type="evidence" value="ECO:0007669"/>
    <property type="project" value="TreeGrafter"/>
</dbReference>
<organism evidence="22 23">
    <name type="scientific">Perkinsus chesapeaki</name>
    <name type="common">Clam parasite</name>
    <name type="synonym">Perkinsus andrewsi</name>
    <dbReference type="NCBI Taxonomy" id="330153"/>
    <lineage>
        <taxon>Eukaryota</taxon>
        <taxon>Sar</taxon>
        <taxon>Alveolata</taxon>
        <taxon>Perkinsozoa</taxon>
        <taxon>Perkinsea</taxon>
        <taxon>Perkinsida</taxon>
        <taxon>Perkinsidae</taxon>
        <taxon>Perkinsus</taxon>
    </lineage>
</organism>
<dbReference type="SMART" id="SM00054">
    <property type="entry name" value="EFh"/>
    <property type="match status" value="3"/>
</dbReference>